<evidence type="ECO:0000256" key="1">
    <source>
        <dbReference type="SAM" id="MobiDB-lite"/>
    </source>
</evidence>
<organism evidence="2 3">
    <name type="scientific">Mycena rosella</name>
    <name type="common">Pink bonnet</name>
    <name type="synonym">Agaricus rosellus</name>
    <dbReference type="NCBI Taxonomy" id="1033263"/>
    <lineage>
        <taxon>Eukaryota</taxon>
        <taxon>Fungi</taxon>
        <taxon>Dikarya</taxon>
        <taxon>Basidiomycota</taxon>
        <taxon>Agaricomycotina</taxon>
        <taxon>Agaricomycetes</taxon>
        <taxon>Agaricomycetidae</taxon>
        <taxon>Agaricales</taxon>
        <taxon>Marasmiineae</taxon>
        <taxon>Mycenaceae</taxon>
        <taxon>Mycena</taxon>
    </lineage>
</organism>
<dbReference type="EMBL" id="JARKIE010000226">
    <property type="protein sequence ID" value="KAJ7664142.1"/>
    <property type="molecule type" value="Genomic_DNA"/>
</dbReference>
<name>A0AAD7CUG5_MYCRO</name>
<dbReference type="Proteomes" id="UP001221757">
    <property type="component" value="Unassembled WGS sequence"/>
</dbReference>
<evidence type="ECO:0000313" key="2">
    <source>
        <dbReference type="EMBL" id="KAJ7664142.1"/>
    </source>
</evidence>
<comment type="caution">
    <text evidence="2">The sequence shown here is derived from an EMBL/GenBank/DDBJ whole genome shotgun (WGS) entry which is preliminary data.</text>
</comment>
<reference evidence="2" key="1">
    <citation type="submission" date="2023-03" db="EMBL/GenBank/DDBJ databases">
        <title>Massive genome expansion in bonnet fungi (Mycena s.s.) driven by repeated elements and novel gene families across ecological guilds.</title>
        <authorList>
            <consortium name="Lawrence Berkeley National Laboratory"/>
            <person name="Harder C.B."/>
            <person name="Miyauchi S."/>
            <person name="Viragh M."/>
            <person name="Kuo A."/>
            <person name="Thoen E."/>
            <person name="Andreopoulos B."/>
            <person name="Lu D."/>
            <person name="Skrede I."/>
            <person name="Drula E."/>
            <person name="Henrissat B."/>
            <person name="Morin E."/>
            <person name="Kohler A."/>
            <person name="Barry K."/>
            <person name="LaButti K."/>
            <person name="Morin E."/>
            <person name="Salamov A."/>
            <person name="Lipzen A."/>
            <person name="Mereny Z."/>
            <person name="Hegedus B."/>
            <person name="Baldrian P."/>
            <person name="Stursova M."/>
            <person name="Weitz H."/>
            <person name="Taylor A."/>
            <person name="Grigoriev I.V."/>
            <person name="Nagy L.G."/>
            <person name="Martin F."/>
            <person name="Kauserud H."/>
        </authorList>
    </citation>
    <scope>NUCLEOTIDE SEQUENCE</scope>
    <source>
        <strain evidence="2">CBHHK067</strain>
    </source>
</reference>
<keyword evidence="3" id="KW-1185">Reference proteome</keyword>
<sequence length="468" mass="51950">MYNTYWLQIPKHSAVTLGAVNCLLGPNYEDTVEVAFPSDFQARGWGWNHGGAGVTLENHWTQYAWTGTAAWLSQANHIFKSLKITSNYEKYAISESLQCQIKLTRSADIVPAGYLFLCPFDEFKSDAPYRYKHPDCPAYWSLDLSGAQRLTTEDAENLGFPSIELTMSMYFKAWDARVYKGLRQFHEGKGFDPYSQDVALHLGEPLYRLSERLEASFAYVHEIESEEELDSESEDRGLSTSDEISAASVIPTKFIAPDASWGETMQRSNVDSSLPVRDVTDDPSEIYLETFTVVPSVGENSYPTLSTHPPSEFDTLFGSHWGGDADINGATPSARAARPDSPEHNIASGSGAPTARKRDAEEQISDLPQKKTRLDVDFFLAGVMPPPASKPSDVLAHPDITSSEFDTLFGSHWGFNPDIGNAGTRPQFPKSSHSLSSGTSFNHLLNPSGKHDAQEQLSEQREQKFRLD</sequence>
<feature type="compositionally biased region" description="Polar residues" evidence="1">
    <location>
        <begin position="429"/>
        <end position="445"/>
    </location>
</feature>
<protein>
    <submittedName>
        <fullName evidence="2">Uncharacterized protein</fullName>
    </submittedName>
</protein>
<accession>A0AAD7CUG5</accession>
<dbReference type="AlphaFoldDB" id="A0AAD7CUG5"/>
<feature type="region of interest" description="Disordered" evidence="1">
    <location>
        <begin position="324"/>
        <end position="368"/>
    </location>
</feature>
<evidence type="ECO:0000313" key="3">
    <source>
        <dbReference type="Proteomes" id="UP001221757"/>
    </source>
</evidence>
<proteinExistence type="predicted"/>
<gene>
    <name evidence="2" type="ORF">B0H17DRAFT_1143800</name>
</gene>
<feature type="compositionally biased region" description="Basic and acidic residues" evidence="1">
    <location>
        <begin position="449"/>
        <end position="468"/>
    </location>
</feature>
<feature type="region of interest" description="Disordered" evidence="1">
    <location>
        <begin position="418"/>
        <end position="468"/>
    </location>
</feature>